<dbReference type="GO" id="GO:0000160">
    <property type="term" value="P:phosphorelay signal transduction system"/>
    <property type="evidence" value="ECO:0007669"/>
    <property type="project" value="InterPro"/>
</dbReference>
<keyword evidence="7" id="KW-1185">Reference proteome</keyword>
<evidence type="ECO:0000256" key="4">
    <source>
        <dbReference type="PROSITE-ProRule" id="PRU00169"/>
    </source>
</evidence>
<protein>
    <recommendedName>
        <fullName evidence="1">Stage 0 sporulation protein A homolog</fullName>
    </recommendedName>
</protein>
<comment type="function">
    <text evidence="3">May play the central regulatory role in sporulation. It may be an element of the effector pathway responsible for the activation of sporulation genes in response to nutritional stress. Spo0A may act in concert with spo0H (a sigma factor) to control the expression of some genes that are critical to the sporulation process.</text>
</comment>
<dbReference type="SUPFAM" id="SSF48452">
    <property type="entry name" value="TPR-like"/>
    <property type="match status" value="1"/>
</dbReference>
<dbReference type="OrthoDB" id="9808843at2"/>
<name>H5XV27_9FIRM</name>
<keyword evidence="6" id="KW-0238">DNA-binding</keyword>
<dbReference type="Pfam" id="PF14559">
    <property type="entry name" value="TPR_19"/>
    <property type="match status" value="1"/>
</dbReference>
<proteinExistence type="predicted"/>
<accession>H5XV27</accession>
<dbReference type="SMART" id="SM00448">
    <property type="entry name" value="REC"/>
    <property type="match status" value="1"/>
</dbReference>
<dbReference type="InterPro" id="IPR011006">
    <property type="entry name" value="CheY-like_superfamily"/>
</dbReference>
<dbReference type="AlphaFoldDB" id="H5XV27"/>
<dbReference type="PANTHER" id="PTHR44591:SF3">
    <property type="entry name" value="RESPONSE REGULATORY DOMAIN-CONTAINING PROTEIN"/>
    <property type="match status" value="1"/>
</dbReference>
<evidence type="ECO:0000256" key="2">
    <source>
        <dbReference type="ARBA" id="ARBA00022553"/>
    </source>
</evidence>
<dbReference type="CDD" id="cd00156">
    <property type="entry name" value="REC"/>
    <property type="match status" value="1"/>
</dbReference>
<dbReference type="STRING" id="768710.DesyoDRAFT_2403"/>
<feature type="domain" description="Response regulatory" evidence="5">
    <location>
        <begin position="3"/>
        <end position="117"/>
    </location>
</feature>
<dbReference type="SUPFAM" id="SSF52172">
    <property type="entry name" value="CheY-like"/>
    <property type="match status" value="1"/>
</dbReference>
<dbReference type="RefSeq" id="WP_007783188.1">
    <property type="nucleotide sequence ID" value="NZ_CM001441.1"/>
</dbReference>
<dbReference type="PROSITE" id="PS50110">
    <property type="entry name" value="RESPONSE_REGULATORY"/>
    <property type="match status" value="1"/>
</dbReference>
<evidence type="ECO:0000256" key="3">
    <source>
        <dbReference type="ARBA" id="ARBA00024867"/>
    </source>
</evidence>
<dbReference type="HOGENOM" id="CLU_000445_69_6_9"/>
<dbReference type="PANTHER" id="PTHR44591">
    <property type="entry name" value="STRESS RESPONSE REGULATOR PROTEIN 1"/>
    <property type="match status" value="1"/>
</dbReference>
<gene>
    <name evidence="6" type="ORF">DesyoDRAFT_2403</name>
</gene>
<dbReference type="EMBL" id="CM001441">
    <property type="protein sequence ID" value="EHQ89479.1"/>
    <property type="molecule type" value="Genomic_DNA"/>
</dbReference>
<dbReference type="Proteomes" id="UP000005104">
    <property type="component" value="Chromosome"/>
</dbReference>
<evidence type="ECO:0000313" key="7">
    <source>
        <dbReference type="Proteomes" id="UP000005104"/>
    </source>
</evidence>
<evidence type="ECO:0000256" key="1">
    <source>
        <dbReference type="ARBA" id="ARBA00018672"/>
    </source>
</evidence>
<dbReference type="InterPro" id="IPR001789">
    <property type="entry name" value="Sig_transdc_resp-reg_receiver"/>
</dbReference>
<keyword evidence="2 4" id="KW-0597">Phosphoprotein</keyword>
<organism evidence="6 7">
    <name type="scientific">Desulfosporosinus youngiae DSM 17734</name>
    <dbReference type="NCBI Taxonomy" id="768710"/>
    <lineage>
        <taxon>Bacteria</taxon>
        <taxon>Bacillati</taxon>
        <taxon>Bacillota</taxon>
        <taxon>Clostridia</taxon>
        <taxon>Eubacteriales</taxon>
        <taxon>Desulfitobacteriaceae</taxon>
        <taxon>Desulfosporosinus</taxon>
    </lineage>
</organism>
<dbReference type="eggNOG" id="COG2204">
    <property type="taxonomic scope" value="Bacteria"/>
</dbReference>
<reference evidence="6 7" key="1">
    <citation type="submission" date="2011-11" db="EMBL/GenBank/DDBJ databases">
        <title>The Noncontiguous Finished genome of Desulfosporosinus youngiae DSM 17734.</title>
        <authorList>
            <consortium name="US DOE Joint Genome Institute (JGI-PGF)"/>
            <person name="Lucas S."/>
            <person name="Han J."/>
            <person name="Lapidus A."/>
            <person name="Cheng J.-F."/>
            <person name="Goodwin L."/>
            <person name="Pitluck S."/>
            <person name="Peters L."/>
            <person name="Ovchinnikova G."/>
            <person name="Lu M."/>
            <person name="Land M.L."/>
            <person name="Hauser L."/>
            <person name="Pester M."/>
            <person name="Spring S."/>
            <person name="Ollivier B."/>
            <person name="Rattei T."/>
            <person name="Klenk H.-P."/>
            <person name="Wagner M."/>
            <person name="Loy A."/>
            <person name="Woyke T.J."/>
        </authorList>
    </citation>
    <scope>NUCLEOTIDE SEQUENCE [LARGE SCALE GENOMIC DNA]</scope>
    <source>
        <strain evidence="6 7">DSM 17734</strain>
    </source>
</reference>
<feature type="modified residue" description="4-aspartylphosphate" evidence="4">
    <location>
        <position position="52"/>
    </location>
</feature>
<dbReference type="GO" id="GO:0003677">
    <property type="term" value="F:DNA binding"/>
    <property type="evidence" value="ECO:0007669"/>
    <property type="project" value="UniProtKB-KW"/>
</dbReference>
<dbReference type="Gene3D" id="3.40.50.2300">
    <property type="match status" value="1"/>
</dbReference>
<dbReference type="InterPro" id="IPR050595">
    <property type="entry name" value="Bact_response_regulator"/>
</dbReference>
<evidence type="ECO:0000259" key="5">
    <source>
        <dbReference type="PROSITE" id="PS50110"/>
    </source>
</evidence>
<dbReference type="InterPro" id="IPR011990">
    <property type="entry name" value="TPR-like_helical_dom_sf"/>
</dbReference>
<dbReference type="Pfam" id="PF00072">
    <property type="entry name" value="Response_reg"/>
    <property type="match status" value="1"/>
</dbReference>
<sequence>MKKALVVDDTKSNRLFLSKCLESEGYLVKSAGNGKQAMDLLKAENYHIIFLDIKMPYMSGTEVFKWLTQQGIKAPVVITTAYATVKNAVECTQMGAVAYLQKPFTLARFRELVLEIEQKISGSTVKTNFIPDPVIENQEDFQVVKRDLECDNPAAALIYLKQALSEDPANPEIYRLLSEAYYSIGNKDYAEKFMQASEVFKVRDLI</sequence>
<evidence type="ECO:0000313" key="6">
    <source>
        <dbReference type="EMBL" id="EHQ89479.1"/>
    </source>
</evidence>
<dbReference type="Gene3D" id="1.25.40.10">
    <property type="entry name" value="Tetratricopeptide repeat domain"/>
    <property type="match status" value="1"/>
</dbReference>